<sequence>MKTKIFLGLIAIVLFATGCKTTIPAMDSIDPTFFFKVTDVDDIELDENFSDSNVVYLMRNETFNILFSGKDQGGVQEVRWTLPNNDVVEVVNDLPGNWEEVPGSLSTRTFRNQGDMSDPRSSILYGGQIIPRGNTLGVQDVIFTFTITDFNGNTTTKPITIRINPDRTEIGPR</sequence>
<evidence type="ECO:0000313" key="2">
    <source>
        <dbReference type="Proteomes" id="UP000505306"/>
    </source>
</evidence>
<gene>
    <name evidence="1" type="ORF">G5B37_12230</name>
</gene>
<proteinExistence type="predicted"/>
<reference evidence="1 2" key="1">
    <citation type="submission" date="2020-02" db="EMBL/GenBank/DDBJ databases">
        <title>Complete genome sequence of Flavobacteriaceae bacterium.</title>
        <authorList>
            <person name="Kim S.-J."/>
            <person name="Kim Y.-S."/>
            <person name="Kim K.-H."/>
        </authorList>
    </citation>
    <scope>NUCLEOTIDE SEQUENCE [LARGE SCALE GENOMIC DNA]</scope>
    <source>
        <strain evidence="1 2">RR4-40</strain>
    </source>
</reference>
<organism evidence="1 2">
    <name type="scientific">Rasiella rasia</name>
    <dbReference type="NCBI Taxonomy" id="2744027"/>
    <lineage>
        <taxon>Bacteria</taxon>
        <taxon>Pseudomonadati</taxon>
        <taxon>Bacteroidota</taxon>
        <taxon>Flavobacteriia</taxon>
        <taxon>Flavobacteriales</taxon>
        <taxon>Flavobacteriaceae</taxon>
        <taxon>Rasiella</taxon>
    </lineage>
</organism>
<accession>A0A6G6GPA3</accession>
<dbReference type="EMBL" id="CP049057">
    <property type="protein sequence ID" value="QIE60300.1"/>
    <property type="molecule type" value="Genomic_DNA"/>
</dbReference>
<name>A0A6G6GPA3_9FLAO</name>
<dbReference type="RefSeq" id="WP_164680313.1">
    <property type="nucleotide sequence ID" value="NZ_CP049057.1"/>
</dbReference>
<keyword evidence="2" id="KW-1185">Reference proteome</keyword>
<dbReference type="KEGG" id="mgel:G5B37_12230"/>
<dbReference type="AlphaFoldDB" id="A0A6G6GPA3"/>
<protein>
    <recommendedName>
        <fullName evidence="3">Lipoprotein</fullName>
    </recommendedName>
</protein>
<dbReference type="Proteomes" id="UP000505306">
    <property type="component" value="Chromosome"/>
</dbReference>
<evidence type="ECO:0000313" key="1">
    <source>
        <dbReference type="EMBL" id="QIE60300.1"/>
    </source>
</evidence>
<evidence type="ECO:0008006" key="3">
    <source>
        <dbReference type="Google" id="ProtNLM"/>
    </source>
</evidence>
<dbReference type="PROSITE" id="PS51257">
    <property type="entry name" value="PROKAR_LIPOPROTEIN"/>
    <property type="match status" value="1"/>
</dbReference>